<evidence type="ECO:0000313" key="2">
    <source>
        <dbReference type="Proteomes" id="UP001160148"/>
    </source>
</evidence>
<organism evidence="1 2">
    <name type="scientific">Macrosiphum euphorbiae</name>
    <name type="common">potato aphid</name>
    <dbReference type="NCBI Taxonomy" id="13131"/>
    <lineage>
        <taxon>Eukaryota</taxon>
        <taxon>Metazoa</taxon>
        <taxon>Ecdysozoa</taxon>
        <taxon>Arthropoda</taxon>
        <taxon>Hexapoda</taxon>
        <taxon>Insecta</taxon>
        <taxon>Pterygota</taxon>
        <taxon>Neoptera</taxon>
        <taxon>Paraneoptera</taxon>
        <taxon>Hemiptera</taxon>
        <taxon>Sternorrhyncha</taxon>
        <taxon>Aphidomorpha</taxon>
        <taxon>Aphidoidea</taxon>
        <taxon>Aphididae</taxon>
        <taxon>Macrosiphini</taxon>
        <taxon>Macrosiphum</taxon>
    </lineage>
</organism>
<sequence length="211" mass="24518">MYFIANNTFIGNRIDQKSFFSRIKETGLTLVIPIIHSVINSLKQSRNEEVFNAILKDCENLLPETETESPKRKRKTTIKLNEYILSESSGTYTNYVNDDINISLLSTFYEVIDIIKSEMETHFEKNDELIKAVSNIYELNYDDFKIFNDLKINIPSKEEIICVKNYLKENNISNKNIFLELYQQRKAFKATYEMIAAVEVFGCSSAVCELQ</sequence>
<comment type="caution">
    <text evidence="1">The sequence shown here is derived from an EMBL/GenBank/DDBJ whole genome shotgun (WGS) entry which is preliminary data.</text>
</comment>
<dbReference type="AlphaFoldDB" id="A0AAV0VR53"/>
<keyword evidence="2" id="KW-1185">Reference proteome</keyword>
<accession>A0AAV0VR53</accession>
<gene>
    <name evidence="1" type="ORF">MEUPH1_LOCUS2989</name>
</gene>
<dbReference type="EMBL" id="CARXXK010000001">
    <property type="protein sequence ID" value="CAI6346040.1"/>
    <property type="molecule type" value="Genomic_DNA"/>
</dbReference>
<reference evidence="1 2" key="1">
    <citation type="submission" date="2023-01" db="EMBL/GenBank/DDBJ databases">
        <authorList>
            <person name="Whitehead M."/>
        </authorList>
    </citation>
    <scope>NUCLEOTIDE SEQUENCE [LARGE SCALE GENOMIC DNA]</scope>
</reference>
<protein>
    <submittedName>
        <fullName evidence="1">Uncharacterized protein</fullName>
    </submittedName>
</protein>
<proteinExistence type="predicted"/>
<name>A0AAV0VR53_9HEMI</name>
<evidence type="ECO:0000313" key="1">
    <source>
        <dbReference type="EMBL" id="CAI6346040.1"/>
    </source>
</evidence>
<dbReference type="Proteomes" id="UP001160148">
    <property type="component" value="Unassembled WGS sequence"/>
</dbReference>